<gene>
    <name evidence="2" type="ORF">D915_005252</name>
</gene>
<evidence type="ECO:0000313" key="2">
    <source>
        <dbReference type="EMBL" id="THD24083.1"/>
    </source>
</evidence>
<dbReference type="GO" id="GO:0016301">
    <property type="term" value="F:kinase activity"/>
    <property type="evidence" value="ECO:0007669"/>
    <property type="project" value="UniProtKB-KW"/>
</dbReference>
<accession>A0A4E0R8T3</accession>
<keyword evidence="2" id="KW-0808">Transferase</keyword>
<keyword evidence="2" id="KW-0418">Kinase</keyword>
<protein>
    <submittedName>
        <fullName evidence="2">Calcium/calmodulin-dependent protein kinase type 1G</fullName>
    </submittedName>
</protein>
<feature type="region of interest" description="Disordered" evidence="1">
    <location>
        <begin position="120"/>
        <end position="149"/>
    </location>
</feature>
<reference evidence="2" key="1">
    <citation type="submission" date="2019-03" db="EMBL/GenBank/DDBJ databases">
        <title>Improved annotation for the trematode Fasciola hepatica.</title>
        <authorList>
            <person name="Choi Y.-J."/>
            <person name="Martin J."/>
            <person name="Mitreva M."/>
        </authorList>
    </citation>
    <scope>NUCLEOTIDE SEQUENCE [LARGE SCALE GENOMIC DNA]</scope>
</reference>
<dbReference type="EMBL" id="JXXN02001786">
    <property type="protein sequence ID" value="THD24083.1"/>
    <property type="molecule type" value="Genomic_DNA"/>
</dbReference>
<dbReference type="AlphaFoldDB" id="A0A4E0R8T3"/>
<dbReference type="Proteomes" id="UP000230066">
    <property type="component" value="Unassembled WGS sequence"/>
</dbReference>
<sequence length="212" mass="23863">MESMVHSPLGSSNASPSVVDKGRRFSLRLRKSFDDSFEMTDENFFLHDRKVAALQGFHFAAFTVDTQTRPEWKSFVSLIEDQGINCLDADNPDCWTVRVHAALTRSNSFPRRGRSELSHLNLTDSPLTEKQPEVGSSVTNGVASSNGTDISVQKSRMTIGRVNAVCLSRNVVGTQRVKRDPREMFREDVISISNRQQEAKMKRRLVRFGVSL</sequence>
<evidence type="ECO:0000256" key="1">
    <source>
        <dbReference type="SAM" id="MobiDB-lite"/>
    </source>
</evidence>
<organism evidence="2 3">
    <name type="scientific">Fasciola hepatica</name>
    <name type="common">Liver fluke</name>
    <dbReference type="NCBI Taxonomy" id="6192"/>
    <lineage>
        <taxon>Eukaryota</taxon>
        <taxon>Metazoa</taxon>
        <taxon>Spiralia</taxon>
        <taxon>Lophotrochozoa</taxon>
        <taxon>Platyhelminthes</taxon>
        <taxon>Trematoda</taxon>
        <taxon>Digenea</taxon>
        <taxon>Plagiorchiida</taxon>
        <taxon>Echinostomata</taxon>
        <taxon>Echinostomatoidea</taxon>
        <taxon>Fasciolidae</taxon>
        <taxon>Fasciola</taxon>
    </lineage>
</organism>
<evidence type="ECO:0000313" key="3">
    <source>
        <dbReference type="Proteomes" id="UP000230066"/>
    </source>
</evidence>
<proteinExistence type="predicted"/>
<keyword evidence="3" id="KW-1185">Reference proteome</keyword>
<comment type="caution">
    <text evidence="2">The sequence shown here is derived from an EMBL/GenBank/DDBJ whole genome shotgun (WGS) entry which is preliminary data.</text>
</comment>
<name>A0A4E0R8T3_FASHE</name>